<evidence type="ECO:0000313" key="3">
    <source>
        <dbReference type="EMBL" id="GAL68028.1"/>
    </source>
</evidence>
<dbReference type="Pfam" id="PF10988">
    <property type="entry name" value="DUF2807"/>
    <property type="match status" value="1"/>
</dbReference>
<dbReference type="EMBL" id="BBNR01000015">
    <property type="protein sequence ID" value="GAL68028.1"/>
    <property type="molecule type" value="Genomic_DNA"/>
</dbReference>
<dbReference type="EMBL" id="BBNY01000070">
    <property type="protein sequence ID" value="GAL90231.1"/>
    <property type="molecule type" value="Genomic_DNA"/>
</dbReference>
<gene>
    <name evidence="3" type="ORF">JCM19301_1743</name>
    <name evidence="4" type="ORF">JCM19538_698</name>
</gene>
<evidence type="ECO:0000313" key="4">
    <source>
        <dbReference type="EMBL" id="GAL90231.1"/>
    </source>
</evidence>
<sequence>MKKLALSLVFGLLIGTTITAQNPEKIKGNRLVSIVNTEINSFHTIALDEDFEIDLIYNKIPSVEIETDENLHDVIDFIIKDSILYFNKLKRITSKKRLNIKVSYDDYLQHIDVTDNAEVNGLTPLSLVNGSLKTNGSAKVALTVKANTFAFESADKAKTKLNITADTCTVNMRGTGKLEALINAPKVNIALYERTIAAIEGNCDLADVELDNNAQLNGKNFTINTCNVTSHISTDAYLEVIKKITINATGTSAIYVYQNPEIIITGMTDTTKLQKKVK</sequence>
<evidence type="ECO:0000259" key="2">
    <source>
        <dbReference type="Pfam" id="PF10988"/>
    </source>
</evidence>
<dbReference type="Proteomes" id="UP000029641">
    <property type="component" value="Unassembled WGS sequence"/>
</dbReference>
<dbReference type="Proteomes" id="UP000030184">
    <property type="component" value="Unassembled WGS sequence"/>
</dbReference>
<dbReference type="AlphaFoldDB" id="A0A090VVQ9"/>
<dbReference type="Gene3D" id="2.160.20.120">
    <property type="match status" value="1"/>
</dbReference>
<dbReference type="RefSeq" id="WP_042244768.1">
    <property type="nucleotide sequence ID" value="NZ_BBNR01000015.1"/>
</dbReference>
<feature type="signal peptide" evidence="1">
    <location>
        <begin position="1"/>
        <end position="20"/>
    </location>
</feature>
<evidence type="ECO:0000256" key="1">
    <source>
        <dbReference type="SAM" id="SignalP"/>
    </source>
</evidence>
<dbReference type="eggNOG" id="COG1664">
    <property type="taxonomic scope" value="Bacteria"/>
</dbReference>
<accession>A0A090VVQ9</accession>
<comment type="caution">
    <text evidence="3">The sequence shown here is derived from an EMBL/GenBank/DDBJ whole genome shotgun (WGS) entry which is preliminary data.</text>
</comment>
<keyword evidence="1" id="KW-0732">Signal</keyword>
<keyword evidence="6" id="KW-1185">Reference proteome</keyword>
<proteinExistence type="predicted"/>
<evidence type="ECO:0000313" key="5">
    <source>
        <dbReference type="Proteomes" id="UP000029641"/>
    </source>
</evidence>
<dbReference type="InterPro" id="IPR021255">
    <property type="entry name" value="DUF2807"/>
</dbReference>
<evidence type="ECO:0000313" key="6">
    <source>
        <dbReference type="Proteomes" id="UP000030184"/>
    </source>
</evidence>
<protein>
    <recommendedName>
        <fullName evidence="2">Putative auto-transporter adhesin head GIN domain-containing protein</fullName>
    </recommendedName>
</protein>
<name>A0A090VVQ9_9FLAO</name>
<dbReference type="OrthoDB" id="1419485at2"/>
<organism evidence="3 5">
    <name type="scientific">Jejuia pallidilutea</name>
    <dbReference type="NCBI Taxonomy" id="504487"/>
    <lineage>
        <taxon>Bacteria</taxon>
        <taxon>Pseudomonadati</taxon>
        <taxon>Bacteroidota</taxon>
        <taxon>Flavobacteriia</taxon>
        <taxon>Flavobacteriales</taxon>
        <taxon>Flavobacteriaceae</taxon>
        <taxon>Jejuia</taxon>
    </lineage>
</organism>
<feature type="chain" id="PRO_5007382962" description="Putative auto-transporter adhesin head GIN domain-containing protein" evidence="1">
    <location>
        <begin position="21"/>
        <end position="278"/>
    </location>
</feature>
<feature type="domain" description="Putative auto-transporter adhesin head GIN" evidence="2">
    <location>
        <begin position="42"/>
        <end position="180"/>
    </location>
</feature>
<dbReference type="STRING" id="504487.JCM19538_698"/>
<reference evidence="6" key="1">
    <citation type="journal article" date="2014" name="Genome Announc.">
        <title>Draft Genome Sequence of Marine Flavobacterium Jejuia pallidilutea Strain 11shimoA1 and Pigmentation Mutants.</title>
        <authorList>
            <person name="Takatani N."/>
            <person name="Nakanishi M."/>
            <person name="Meirelles P."/>
            <person name="Mino S."/>
            <person name="Suda W."/>
            <person name="Oshima K."/>
            <person name="Hattori M."/>
            <person name="Ohkuma M."/>
            <person name="Hosokawa M."/>
            <person name="Miyashita K."/>
            <person name="Thompson F.L."/>
            <person name="Niwa A."/>
            <person name="Sawabe T."/>
            <person name="Sawabe T."/>
        </authorList>
    </citation>
    <scope>NUCLEOTIDE SEQUENCE [LARGE SCALE GENOMIC DNA]</scope>
    <source>
        <strain evidence="6">JCM 19538</strain>
    </source>
</reference>